<evidence type="ECO:0000313" key="4">
    <source>
        <dbReference type="EMBL" id="OGK01667.1"/>
    </source>
</evidence>
<proteinExistence type="inferred from homology"/>
<evidence type="ECO:0000256" key="2">
    <source>
        <dbReference type="ARBA" id="ARBA00022801"/>
    </source>
</evidence>
<gene>
    <name evidence="4" type="ORF">A2519_09050</name>
</gene>
<accession>A0A1F7F560</accession>
<dbReference type="InterPro" id="IPR017850">
    <property type="entry name" value="Alkaline_phosphatase_core_sf"/>
</dbReference>
<organism evidence="4 5">
    <name type="scientific">Candidatus Raymondbacteria bacterium RIFOXYD12_FULL_49_13</name>
    <dbReference type="NCBI Taxonomy" id="1817890"/>
    <lineage>
        <taxon>Bacteria</taxon>
        <taxon>Raymondiibacteriota</taxon>
    </lineage>
</organism>
<dbReference type="EMBL" id="MFYX01000121">
    <property type="protein sequence ID" value="OGK01667.1"/>
    <property type="molecule type" value="Genomic_DNA"/>
</dbReference>
<dbReference type="InterPro" id="IPR000917">
    <property type="entry name" value="Sulfatase_N"/>
</dbReference>
<keyword evidence="2" id="KW-0378">Hydrolase</keyword>
<dbReference type="PANTHER" id="PTHR42693:SF53">
    <property type="entry name" value="ENDO-4-O-SULFATASE"/>
    <property type="match status" value="1"/>
</dbReference>
<comment type="similarity">
    <text evidence="1">Belongs to the sulfatase family.</text>
</comment>
<dbReference type="AlphaFoldDB" id="A0A1F7F560"/>
<dbReference type="GO" id="GO:0004065">
    <property type="term" value="F:arylsulfatase activity"/>
    <property type="evidence" value="ECO:0007669"/>
    <property type="project" value="TreeGrafter"/>
</dbReference>
<dbReference type="SUPFAM" id="SSF53649">
    <property type="entry name" value="Alkaline phosphatase-like"/>
    <property type="match status" value="1"/>
</dbReference>
<sequence length="483" mass="55091">MPDKLNLLFITTDEHRFDYLGFLGKVPVRTPTMDALAAQGIFHPNAYSVNPLCMPSRCSWLTGLYSHQHGMNNNSGDLNRDLRTFPKALQKLGYFTALVGKEHFYEGNVDLVKAQPYTRQFGFDYLWSMGGKSMVGGTEDNWTYHLRKKGLINAYRHDLMRVRVVNNRENEPAPTFLKEEDTVDYLVAKKACEFLDGYTGAKPFFLHLSFCNPHFPHDPVAKYAEHYQEKDMPVPPGCPKNMVSYYQRHRAAYAALCEQVDAYMGNVISKLKEKKLYDNTFIIFTSDHGHMLGDLGLTSKSHPYDGSARVPFIAAGKKIIKKPGTNNTAVENLDIVATFLEVAGAPNVQEHLLESPSKSLVPLWNGKKFKRKYAFSEEGYQFEKAYTMVCDGAWKYINFSFSGKEELYNLKKDPHEQKDLSKKETKQVADMRKALIHRLTVTPIPRPAEYIYTATTGKHGKNPNQCFHKRLEDHVNTGILMME</sequence>
<dbReference type="Pfam" id="PF00884">
    <property type="entry name" value="Sulfatase"/>
    <property type="match status" value="1"/>
</dbReference>
<dbReference type="PANTHER" id="PTHR42693">
    <property type="entry name" value="ARYLSULFATASE FAMILY MEMBER"/>
    <property type="match status" value="1"/>
</dbReference>
<evidence type="ECO:0000259" key="3">
    <source>
        <dbReference type="Pfam" id="PF00884"/>
    </source>
</evidence>
<reference evidence="4 5" key="1">
    <citation type="journal article" date="2016" name="Nat. Commun.">
        <title>Thousands of microbial genomes shed light on interconnected biogeochemical processes in an aquifer system.</title>
        <authorList>
            <person name="Anantharaman K."/>
            <person name="Brown C.T."/>
            <person name="Hug L.A."/>
            <person name="Sharon I."/>
            <person name="Castelle C.J."/>
            <person name="Probst A.J."/>
            <person name="Thomas B.C."/>
            <person name="Singh A."/>
            <person name="Wilkins M.J."/>
            <person name="Karaoz U."/>
            <person name="Brodie E.L."/>
            <person name="Williams K.H."/>
            <person name="Hubbard S.S."/>
            <person name="Banfield J.F."/>
        </authorList>
    </citation>
    <scope>NUCLEOTIDE SEQUENCE [LARGE SCALE GENOMIC DNA]</scope>
</reference>
<name>A0A1F7F560_UNCRA</name>
<comment type="caution">
    <text evidence="4">The sequence shown here is derived from an EMBL/GenBank/DDBJ whole genome shotgun (WGS) entry which is preliminary data.</text>
</comment>
<feature type="domain" description="Sulfatase N-terminal" evidence="3">
    <location>
        <begin position="6"/>
        <end position="345"/>
    </location>
</feature>
<dbReference type="Gene3D" id="3.40.720.10">
    <property type="entry name" value="Alkaline Phosphatase, subunit A"/>
    <property type="match status" value="1"/>
</dbReference>
<protein>
    <recommendedName>
        <fullName evidence="3">Sulfatase N-terminal domain-containing protein</fullName>
    </recommendedName>
</protein>
<evidence type="ECO:0000313" key="5">
    <source>
        <dbReference type="Proteomes" id="UP000179243"/>
    </source>
</evidence>
<dbReference type="Proteomes" id="UP000179243">
    <property type="component" value="Unassembled WGS sequence"/>
</dbReference>
<evidence type="ECO:0000256" key="1">
    <source>
        <dbReference type="ARBA" id="ARBA00008779"/>
    </source>
</evidence>
<dbReference type="InterPro" id="IPR050738">
    <property type="entry name" value="Sulfatase"/>
</dbReference>